<evidence type="ECO:0000313" key="2">
    <source>
        <dbReference type="EMBL" id="MBG2880083.1"/>
    </source>
</evidence>
<feature type="transmembrane region" description="Helical" evidence="1">
    <location>
        <begin position="48"/>
        <end position="69"/>
    </location>
</feature>
<evidence type="ECO:0000313" key="3">
    <source>
        <dbReference type="Proteomes" id="UP000614721"/>
    </source>
</evidence>
<reference evidence="2 3" key="1">
    <citation type="submission" date="2020-11" db="EMBL/GenBank/DDBJ databases">
        <title>Enhanced detection system for hospital associated transmission using whole genome sequencing surveillance.</title>
        <authorList>
            <person name="Harrison L.H."/>
            <person name="Van Tyne D."/>
            <person name="Marsh J.W."/>
            <person name="Griffith M.P."/>
            <person name="Snyder D.J."/>
            <person name="Cooper V.S."/>
            <person name="Mustapha M."/>
        </authorList>
    </citation>
    <scope>NUCLEOTIDE SEQUENCE [LARGE SCALE GENOMIC DNA]</scope>
    <source>
        <strain evidence="2 3">PR00075</strain>
    </source>
</reference>
<accession>A0ABS0IVV0</accession>
<keyword evidence="1" id="KW-1133">Transmembrane helix</keyword>
<proteinExistence type="predicted"/>
<gene>
    <name evidence="2" type="ORF">I4902_12480</name>
</gene>
<sequence length="238" mass="28008">MQKLFGVFLKKNDFLISMVGVTVWGIIFVAITVGYSTINSKDKSLYDYIMAIFSFLSASGIFVAAIIYFHQRSDAQKEHKKMIEYYYGVIKKEKENLLKYYKKLILIKGRIEQKKYINFYIRSRKDSYTFIFYIKGREKPKLYTFFINNHMISIINSICSESIKLDIRLYSPLKALVDETIKLDRRLHALFINYETSQPKKTKIIDSKTRKILTYELFTGIKNRIEGIEGINNTISNQ</sequence>
<feature type="transmembrane region" description="Helical" evidence="1">
    <location>
        <begin position="12"/>
        <end position="36"/>
    </location>
</feature>
<comment type="caution">
    <text evidence="2">The sequence shown here is derived from an EMBL/GenBank/DDBJ whole genome shotgun (WGS) entry which is preliminary data.</text>
</comment>
<name>A0ABS0IVV0_9GAMM</name>
<dbReference type="Proteomes" id="UP000614721">
    <property type="component" value="Unassembled WGS sequence"/>
</dbReference>
<organism evidence="2 3">
    <name type="scientific">Proteus alimentorum</name>
    <dbReference type="NCBI Taxonomy" id="1973495"/>
    <lineage>
        <taxon>Bacteria</taxon>
        <taxon>Pseudomonadati</taxon>
        <taxon>Pseudomonadota</taxon>
        <taxon>Gammaproteobacteria</taxon>
        <taxon>Enterobacterales</taxon>
        <taxon>Morganellaceae</taxon>
        <taxon>Proteus</taxon>
    </lineage>
</organism>
<keyword evidence="3" id="KW-1185">Reference proteome</keyword>
<keyword evidence="1" id="KW-0472">Membrane</keyword>
<dbReference type="RefSeq" id="WP_196578048.1">
    <property type="nucleotide sequence ID" value="NZ_JADSJP010000020.1"/>
</dbReference>
<protein>
    <submittedName>
        <fullName evidence="2">Uncharacterized protein</fullName>
    </submittedName>
</protein>
<dbReference type="EMBL" id="JADSJP010000020">
    <property type="protein sequence ID" value="MBG2880083.1"/>
    <property type="molecule type" value="Genomic_DNA"/>
</dbReference>
<keyword evidence="1" id="KW-0812">Transmembrane</keyword>
<evidence type="ECO:0000256" key="1">
    <source>
        <dbReference type="SAM" id="Phobius"/>
    </source>
</evidence>